<feature type="transmembrane region" description="Helical" evidence="5">
    <location>
        <begin position="131"/>
        <end position="157"/>
    </location>
</feature>
<accession>A0A0S8GJJ9</accession>
<comment type="similarity">
    <text evidence="5">Belongs to the ABC-2 integral membrane protein family.</text>
</comment>
<evidence type="ECO:0000256" key="3">
    <source>
        <dbReference type="ARBA" id="ARBA00022989"/>
    </source>
</evidence>
<protein>
    <recommendedName>
        <fullName evidence="5">Transport permease protein</fullName>
    </recommendedName>
</protein>
<name>A0A0S8GJJ9_UNCW3</name>
<evidence type="ECO:0000313" key="7">
    <source>
        <dbReference type="EMBL" id="KPK73237.1"/>
    </source>
</evidence>
<feature type="transmembrane region" description="Helical" evidence="5">
    <location>
        <begin position="24"/>
        <end position="42"/>
    </location>
</feature>
<dbReference type="Pfam" id="PF01061">
    <property type="entry name" value="ABC2_membrane"/>
    <property type="match status" value="1"/>
</dbReference>
<comment type="caution">
    <text evidence="7">The sequence shown here is derived from an EMBL/GenBank/DDBJ whole genome shotgun (WGS) entry which is preliminary data.</text>
</comment>
<feature type="transmembrane region" description="Helical" evidence="5">
    <location>
        <begin position="57"/>
        <end position="80"/>
    </location>
</feature>
<evidence type="ECO:0000256" key="1">
    <source>
        <dbReference type="ARBA" id="ARBA00004141"/>
    </source>
</evidence>
<dbReference type="PANTHER" id="PTHR43229">
    <property type="entry name" value="NODULATION PROTEIN J"/>
    <property type="match status" value="1"/>
</dbReference>
<keyword evidence="2 5" id="KW-0812">Transmembrane</keyword>
<feature type="transmembrane region" description="Helical" evidence="5">
    <location>
        <begin position="213"/>
        <end position="244"/>
    </location>
</feature>
<feature type="domain" description="ABC transmembrane type-2" evidence="6">
    <location>
        <begin position="22"/>
        <end position="247"/>
    </location>
</feature>
<dbReference type="EMBL" id="LJUO01000013">
    <property type="protein sequence ID" value="KPK73237.1"/>
    <property type="molecule type" value="Genomic_DNA"/>
</dbReference>
<dbReference type="InterPro" id="IPR013525">
    <property type="entry name" value="ABC2_TM"/>
</dbReference>
<dbReference type="PIRSF" id="PIRSF006648">
    <property type="entry name" value="DrrB"/>
    <property type="match status" value="1"/>
</dbReference>
<dbReference type="GO" id="GO:0140359">
    <property type="term" value="F:ABC-type transporter activity"/>
    <property type="evidence" value="ECO:0007669"/>
    <property type="project" value="InterPro"/>
</dbReference>
<evidence type="ECO:0000256" key="2">
    <source>
        <dbReference type="ARBA" id="ARBA00022692"/>
    </source>
</evidence>
<keyword evidence="5" id="KW-1003">Cell membrane</keyword>
<dbReference type="PANTHER" id="PTHR43229:SF2">
    <property type="entry name" value="NODULATION PROTEIN J"/>
    <property type="match status" value="1"/>
</dbReference>
<reference evidence="7 8" key="1">
    <citation type="journal article" date="2015" name="Microbiome">
        <title>Genomic resolution of linkages in carbon, nitrogen, and sulfur cycling among widespread estuary sediment bacteria.</title>
        <authorList>
            <person name="Baker B.J."/>
            <person name="Lazar C.S."/>
            <person name="Teske A.P."/>
            <person name="Dick G.J."/>
        </authorList>
    </citation>
    <scope>NUCLEOTIDE SEQUENCE [LARGE SCALE GENOMIC DNA]</scope>
    <source>
        <strain evidence="7">SM23_60</strain>
    </source>
</reference>
<evidence type="ECO:0000256" key="4">
    <source>
        <dbReference type="ARBA" id="ARBA00023136"/>
    </source>
</evidence>
<dbReference type="InterPro" id="IPR051784">
    <property type="entry name" value="Nod_factor_ABC_transporter"/>
</dbReference>
<evidence type="ECO:0000259" key="6">
    <source>
        <dbReference type="PROSITE" id="PS51012"/>
    </source>
</evidence>
<keyword evidence="3 5" id="KW-1133">Transmembrane helix</keyword>
<keyword evidence="5" id="KW-0813">Transport</keyword>
<organism evidence="7 8">
    <name type="scientific">candidate division WOR_3 bacterium SM23_60</name>
    <dbReference type="NCBI Taxonomy" id="1703780"/>
    <lineage>
        <taxon>Bacteria</taxon>
        <taxon>Bacteria division WOR-3</taxon>
    </lineage>
</organism>
<feature type="transmembrane region" description="Helical" evidence="5">
    <location>
        <begin position="101"/>
        <end position="125"/>
    </location>
</feature>
<dbReference type="GO" id="GO:0043190">
    <property type="term" value="C:ATP-binding cassette (ABC) transporter complex"/>
    <property type="evidence" value="ECO:0007669"/>
    <property type="project" value="InterPro"/>
</dbReference>
<keyword evidence="4 5" id="KW-0472">Membrane</keyword>
<proteinExistence type="inferred from homology"/>
<dbReference type="AlphaFoldDB" id="A0A0S8GJJ9"/>
<dbReference type="Proteomes" id="UP000051096">
    <property type="component" value="Unassembled WGS sequence"/>
</dbReference>
<sequence length="249" mass="28091">MDWNTIYIVWLRELIRYIRQRSRLYGSIVRPILWLFILGMGLRPSFQSVQGFNYTQYIFPGIIAMTLIFTSIQSAISIIWDREFGFLKEILVAPVPRTAIALGKAFAGSTLSVMQGTIILIFAPLVKVPIIWYRILMLIPVMFLISFALVGIGIVIASRMTSFEGFGTIMNFLVMPMFFLSGAMFPISGLPPWLKTVIVINPLSYGVDLLRTIILGISTFPIVLDCGFLLAFGVTAIFFAILFFNRGEY</sequence>
<dbReference type="PROSITE" id="PS51012">
    <property type="entry name" value="ABC_TM2"/>
    <property type="match status" value="1"/>
</dbReference>
<feature type="transmembrane region" description="Helical" evidence="5">
    <location>
        <begin position="169"/>
        <end position="193"/>
    </location>
</feature>
<comment type="subcellular location">
    <subcellularLocation>
        <location evidence="5">Cell membrane</location>
        <topology evidence="5">Multi-pass membrane protein</topology>
    </subcellularLocation>
    <subcellularLocation>
        <location evidence="1">Membrane</location>
        <topology evidence="1">Multi-pass membrane protein</topology>
    </subcellularLocation>
</comment>
<evidence type="ECO:0000313" key="8">
    <source>
        <dbReference type="Proteomes" id="UP000051096"/>
    </source>
</evidence>
<dbReference type="InterPro" id="IPR000412">
    <property type="entry name" value="ABC_2_transport"/>
</dbReference>
<dbReference type="InterPro" id="IPR047817">
    <property type="entry name" value="ABC2_TM_bact-type"/>
</dbReference>
<dbReference type="PRINTS" id="PR00164">
    <property type="entry name" value="ABC2TRNSPORT"/>
</dbReference>
<gene>
    <name evidence="7" type="ORF">AMJ87_02485</name>
</gene>
<evidence type="ECO:0000256" key="5">
    <source>
        <dbReference type="RuleBase" id="RU361157"/>
    </source>
</evidence>